<proteinExistence type="predicted"/>
<dbReference type="AlphaFoldDB" id="A0AA36B9C1"/>
<organism evidence="2 3">
    <name type="scientific">Octopus vulgaris</name>
    <name type="common">Common octopus</name>
    <dbReference type="NCBI Taxonomy" id="6645"/>
    <lineage>
        <taxon>Eukaryota</taxon>
        <taxon>Metazoa</taxon>
        <taxon>Spiralia</taxon>
        <taxon>Lophotrochozoa</taxon>
        <taxon>Mollusca</taxon>
        <taxon>Cephalopoda</taxon>
        <taxon>Coleoidea</taxon>
        <taxon>Octopodiformes</taxon>
        <taxon>Octopoda</taxon>
        <taxon>Incirrata</taxon>
        <taxon>Octopodidae</taxon>
        <taxon>Octopus</taxon>
    </lineage>
</organism>
<gene>
    <name evidence="2" type="ORF">OCTVUL_1B015496</name>
</gene>
<sequence length="162" mass="18966">MTWKRKSGIGRTTRKAAAIKSKRQSNSEYRQAQQNMDTEAHRIRRDTEVRESEQSRNTLARKRTRKNPQVRASEQIRNTLARRKLRQVQVQVENNALVSISLAEYDDERITDYNLIATWENVIESNIPLSYRSHILIQNIGQQNHFPSVANDNTFHNKYSSV</sequence>
<feature type="compositionally biased region" description="Basic residues" evidence="1">
    <location>
        <begin position="59"/>
        <end position="68"/>
    </location>
</feature>
<feature type="compositionally biased region" description="Basic and acidic residues" evidence="1">
    <location>
        <begin position="38"/>
        <end position="54"/>
    </location>
</feature>
<dbReference type="Proteomes" id="UP001162480">
    <property type="component" value="Chromosome 11"/>
</dbReference>
<dbReference type="EMBL" id="OX597824">
    <property type="protein sequence ID" value="CAI9730215.1"/>
    <property type="molecule type" value="Genomic_DNA"/>
</dbReference>
<feature type="region of interest" description="Disordered" evidence="1">
    <location>
        <begin position="1"/>
        <end position="74"/>
    </location>
</feature>
<name>A0AA36B9C1_OCTVU</name>
<evidence type="ECO:0000313" key="2">
    <source>
        <dbReference type="EMBL" id="CAI9730215.1"/>
    </source>
</evidence>
<feature type="compositionally biased region" description="Basic residues" evidence="1">
    <location>
        <begin position="1"/>
        <end position="14"/>
    </location>
</feature>
<feature type="compositionally biased region" description="Polar residues" evidence="1">
    <location>
        <begin position="24"/>
        <end position="37"/>
    </location>
</feature>
<evidence type="ECO:0000313" key="3">
    <source>
        <dbReference type="Proteomes" id="UP001162480"/>
    </source>
</evidence>
<evidence type="ECO:0000256" key="1">
    <source>
        <dbReference type="SAM" id="MobiDB-lite"/>
    </source>
</evidence>
<accession>A0AA36B9C1</accession>
<protein>
    <submittedName>
        <fullName evidence="2">Uncharacterized protein</fullName>
    </submittedName>
</protein>
<keyword evidence="3" id="KW-1185">Reference proteome</keyword>
<reference evidence="2" key="1">
    <citation type="submission" date="2023-08" db="EMBL/GenBank/DDBJ databases">
        <authorList>
            <person name="Alioto T."/>
            <person name="Alioto T."/>
            <person name="Gomez Garrido J."/>
        </authorList>
    </citation>
    <scope>NUCLEOTIDE SEQUENCE</scope>
</reference>